<dbReference type="Pfam" id="PF00361">
    <property type="entry name" value="Proton_antipo_M"/>
    <property type="match status" value="1"/>
</dbReference>
<feature type="transmembrane region" description="Helical" evidence="8">
    <location>
        <begin position="317"/>
        <end position="339"/>
    </location>
</feature>
<dbReference type="Proteomes" id="UP000198771">
    <property type="component" value="Unassembled WGS sequence"/>
</dbReference>
<evidence type="ECO:0000313" key="10">
    <source>
        <dbReference type="EMBL" id="SDB59192.1"/>
    </source>
</evidence>
<keyword evidence="5" id="KW-0560">Oxidoreductase</keyword>
<dbReference type="PANTHER" id="PTHR42682">
    <property type="entry name" value="HYDROGENASE-4 COMPONENT F"/>
    <property type="match status" value="1"/>
</dbReference>
<sequence>MIWLVAVLFPLVLALLLGIAPIRGMIARHGVWIAPLPALALAFWGGGMDPGFLPALFLGTSLHFGPYGQVFLLLAALLWTAAGVFAGSSAGSGSQQVRFALFFLLTLCGNLGLTVAQDLASFYVFFALMSFAAYGLIIHDRTPTALYAGRVYLTMAVIGEVILASGLYYAGVAGQSLLFGDISANLAAHDHAGLIFTLVFIGFGIKAGIIGLHIWLPLAHPAAPTAASAVLSGVMIKAGLLGWMQFFPLGAGLSHWGMTLALLGLIAAVYGVASGLTRHDPKTILAYSSVSQMGLMTMAFGFALLPGASEAESLISGLLLFVLVHGLAKASLFLGVGVAKSTARSSRQAPVVLAGLTLAGLILAGLPFTGGSLVKQSLKEGVGYLPQAWSGYFTAMLFVTAVGTMLLLAVLVWRVRETMAQGGKSAGIGMLGSWGAVAVLLLIAAPLLNTAFPEGPAAFTVSWLSIWDGIWPIALGMTAAAAFVRLNKGGVERRGLDDLVLAATDSALVRVLRAWRAGPLCDPSCGSINLVTWSDRLLQSQWMRTIPDMLERRLLYWHTVGLLFVALLLGFTVLAWWGMM</sequence>
<dbReference type="OrthoDB" id="9768329at2"/>
<feature type="transmembrane region" description="Helical" evidence="8">
    <location>
        <begin position="284"/>
        <end position="305"/>
    </location>
</feature>
<dbReference type="AlphaFoldDB" id="A0A1G6EPL1"/>
<reference evidence="10 11" key="1">
    <citation type="submission" date="2016-10" db="EMBL/GenBank/DDBJ databases">
        <authorList>
            <person name="de Groot N.N."/>
        </authorList>
    </citation>
    <scope>NUCLEOTIDE SEQUENCE [LARGE SCALE GENOMIC DNA]</scope>
    <source>
        <strain evidence="10 11">ASO4-2</strain>
    </source>
</reference>
<dbReference type="STRING" id="617002.SAMN05660653_03015"/>
<evidence type="ECO:0000256" key="4">
    <source>
        <dbReference type="ARBA" id="ARBA00022989"/>
    </source>
</evidence>
<evidence type="ECO:0000259" key="9">
    <source>
        <dbReference type="Pfam" id="PF00361"/>
    </source>
</evidence>
<proteinExistence type="predicted"/>
<feature type="transmembrane region" description="Helical" evidence="8">
    <location>
        <begin position="122"/>
        <end position="139"/>
    </location>
</feature>
<evidence type="ECO:0000256" key="5">
    <source>
        <dbReference type="ARBA" id="ARBA00023002"/>
    </source>
</evidence>
<accession>A0A1G6EPL1</accession>
<protein>
    <submittedName>
        <fullName evidence="10">Formate hydrogenlyase subunit 3/Multisubunit Na+/H+ antiporter, MnhD subunit</fullName>
    </submittedName>
</protein>
<keyword evidence="11" id="KW-1185">Reference proteome</keyword>
<feature type="transmembrane region" description="Helical" evidence="8">
    <location>
        <begin position="469"/>
        <end position="486"/>
    </location>
</feature>
<dbReference type="PANTHER" id="PTHR42682:SF4">
    <property type="entry name" value="NADH-UBIQUINONE_PLASTOQUINONE"/>
    <property type="match status" value="1"/>
</dbReference>
<evidence type="ECO:0000256" key="7">
    <source>
        <dbReference type="RuleBase" id="RU000320"/>
    </source>
</evidence>
<dbReference type="GO" id="GO:0016829">
    <property type="term" value="F:lyase activity"/>
    <property type="evidence" value="ECO:0007669"/>
    <property type="project" value="UniProtKB-KW"/>
</dbReference>
<feature type="transmembrane region" description="Helical" evidence="8">
    <location>
        <begin position="351"/>
        <end position="369"/>
    </location>
</feature>
<evidence type="ECO:0000256" key="2">
    <source>
        <dbReference type="ARBA" id="ARBA00022475"/>
    </source>
</evidence>
<comment type="subcellular location">
    <subcellularLocation>
        <location evidence="1">Cell membrane</location>
        <topology evidence="1">Multi-pass membrane protein</topology>
    </subcellularLocation>
    <subcellularLocation>
        <location evidence="7">Membrane</location>
        <topology evidence="7">Multi-pass membrane protein</topology>
    </subcellularLocation>
</comment>
<keyword evidence="2" id="KW-1003">Cell membrane</keyword>
<feature type="transmembrane region" description="Helical" evidence="8">
    <location>
        <begin position="64"/>
        <end position="87"/>
    </location>
</feature>
<name>A0A1G6EPL1_9BACT</name>
<keyword evidence="10" id="KW-0456">Lyase</keyword>
<evidence type="ECO:0000256" key="6">
    <source>
        <dbReference type="ARBA" id="ARBA00023136"/>
    </source>
</evidence>
<evidence type="ECO:0000256" key="3">
    <source>
        <dbReference type="ARBA" id="ARBA00022692"/>
    </source>
</evidence>
<gene>
    <name evidence="10" type="ORF">SAMN05660653_03015</name>
</gene>
<dbReference type="EMBL" id="FMXO01000020">
    <property type="protein sequence ID" value="SDB59192.1"/>
    <property type="molecule type" value="Genomic_DNA"/>
</dbReference>
<feature type="transmembrane region" description="Helical" evidence="8">
    <location>
        <begin position="425"/>
        <end position="449"/>
    </location>
</feature>
<evidence type="ECO:0000256" key="8">
    <source>
        <dbReference type="SAM" id="Phobius"/>
    </source>
</evidence>
<keyword evidence="6 8" id="KW-0472">Membrane</keyword>
<feature type="domain" description="NADH:quinone oxidoreductase/Mrp antiporter transmembrane" evidence="9">
    <location>
        <begin position="116"/>
        <end position="378"/>
    </location>
</feature>
<dbReference type="InterPro" id="IPR001750">
    <property type="entry name" value="ND/Mrp_TM"/>
</dbReference>
<dbReference type="RefSeq" id="WP_161946366.1">
    <property type="nucleotide sequence ID" value="NZ_FMXO01000020.1"/>
</dbReference>
<dbReference type="GO" id="GO:0005886">
    <property type="term" value="C:plasma membrane"/>
    <property type="evidence" value="ECO:0007669"/>
    <property type="project" value="UniProtKB-SubCell"/>
</dbReference>
<dbReference type="InterPro" id="IPR052175">
    <property type="entry name" value="ComplexI-like_HydComp"/>
</dbReference>
<keyword evidence="3 7" id="KW-0812">Transmembrane</keyword>
<evidence type="ECO:0000256" key="1">
    <source>
        <dbReference type="ARBA" id="ARBA00004651"/>
    </source>
</evidence>
<feature type="transmembrane region" description="Helical" evidence="8">
    <location>
        <begin position="554"/>
        <end position="577"/>
    </location>
</feature>
<feature type="transmembrane region" description="Helical" evidence="8">
    <location>
        <begin position="228"/>
        <end position="247"/>
    </location>
</feature>
<evidence type="ECO:0000313" key="11">
    <source>
        <dbReference type="Proteomes" id="UP000198771"/>
    </source>
</evidence>
<feature type="transmembrane region" description="Helical" evidence="8">
    <location>
        <begin position="151"/>
        <end position="171"/>
    </location>
</feature>
<feature type="transmembrane region" description="Helical" evidence="8">
    <location>
        <begin position="253"/>
        <end position="272"/>
    </location>
</feature>
<feature type="transmembrane region" description="Helical" evidence="8">
    <location>
        <begin position="191"/>
        <end position="216"/>
    </location>
</feature>
<organism evidence="10 11">
    <name type="scientific">Desulfonatronum thiosulfatophilum</name>
    <dbReference type="NCBI Taxonomy" id="617002"/>
    <lineage>
        <taxon>Bacteria</taxon>
        <taxon>Pseudomonadati</taxon>
        <taxon>Thermodesulfobacteriota</taxon>
        <taxon>Desulfovibrionia</taxon>
        <taxon>Desulfovibrionales</taxon>
        <taxon>Desulfonatronaceae</taxon>
        <taxon>Desulfonatronum</taxon>
    </lineage>
</organism>
<dbReference type="GO" id="GO:0016491">
    <property type="term" value="F:oxidoreductase activity"/>
    <property type="evidence" value="ECO:0007669"/>
    <property type="project" value="UniProtKB-KW"/>
</dbReference>
<keyword evidence="4 8" id="KW-1133">Transmembrane helix</keyword>
<feature type="transmembrane region" description="Helical" evidence="8">
    <location>
        <begin position="389"/>
        <end position="413"/>
    </location>
</feature>
<feature type="transmembrane region" description="Helical" evidence="8">
    <location>
        <begin position="99"/>
        <end position="116"/>
    </location>
</feature>